<evidence type="ECO:0000259" key="1">
    <source>
        <dbReference type="Pfam" id="PF16655"/>
    </source>
</evidence>
<organism evidence="2 3">
    <name type="scientific">Corynebacterium occultum</name>
    <dbReference type="NCBI Taxonomy" id="2675219"/>
    <lineage>
        <taxon>Bacteria</taxon>
        <taxon>Bacillati</taxon>
        <taxon>Actinomycetota</taxon>
        <taxon>Actinomycetes</taxon>
        <taxon>Mycobacteriales</taxon>
        <taxon>Corynebacteriaceae</taxon>
        <taxon>Corynebacterium</taxon>
    </lineage>
</organism>
<keyword evidence="2" id="KW-0378">Hydrolase</keyword>
<evidence type="ECO:0000313" key="3">
    <source>
        <dbReference type="Proteomes" id="UP000424462"/>
    </source>
</evidence>
<sequence>MTAAVPLVWEVTTTPEFGETITRGEVTATTATDHTSQVEVWGLQPTQVYYFRFVVTTRDLTGR</sequence>
<dbReference type="Proteomes" id="UP000424462">
    <property type="component" value="Chromosome"/>
</dbReference>
<proteinExistence type="predicted"/>
<dbReference type="KEGG" id="cok:COCCU_13335"/>
<evidence type="ECO:0000313" key="2">
    <source>
        <dbReference type="EMBL" id="QGU08566.1"/>
    </source>
</evidence>
<dbReference type="Pfam" id="PF16655">
    <property type="entry name" value="PhoD_N"/>
    <property type="match status" value="1"/>
</dbReference>
<dbReference type="Gene3D" id="2.60.40.380">
    <property type="entry name" value="Purple acid phosphatase-like, N-terminal"/>
    <property type="match status" value="1"/>
</dbReference>
<reference evidence="2 3" key="1">
    <citation type="submission" date="2019-11" db="EMBL/GenBank/DDBJ databases">
        <title>Complete genome sequence of Corynebacterium kalinowskii 1959, a novel Corynebacterium species isolated from soil of a small paddock in Vilsendorf, Germany.</title>
        <authorList>
            <person name="Schaffert L."/>
            <person name="Ruwe M."/>
            <person name="Milse J."/>
            <person name="Hanuschka K."/>
            <person name="Ortseifen V."/>
            <person name="Droste J."/>
            <person name="Brandt D."/>
            <person name="Schlueter L."/>
            <person name="Kutter Y."/>
            <person name="Vinke S."/>
            <person name="Viehoefer P."/>
            <person name="Jacob L."/>
            <person name="Luebke N.-C."/>
            <person name="Schulte-Berndt E."/>
            <person name="Hain C."/>
            <person name="Linder M."/>
            <person name="Schmidt P."/>
            <person name="Wollenschlaeger L."/>
            <person name="Luttermann T."/>
            <person name="Thieme E."/>
            <person name="Hassa J."/>
            <person name="Haak M."/>
            <person name="Wittchen M."/>
            <person name="Mentz A."/>
            <person name="Persicke M."/>
            <person name="Busche T."/>
            <person name="Ruckert C."/>
        </authorList>
    </citation>
    <scope>NUCLEOTIDE SEQUENCE [LARGE SCALE GENOMIC DNA]</scope>
    <source>
        <strain evidence="2 3">2039</strain>
    </source>
</reference>
<dbReference type="EC" id="3.1.3.1" evidence="2"/>
<feature type="domain" description="Phospholipase D N-terminal" evidence="1">
    <location>
        <begin position="4"/>
        <end position="56"/>
    </location>
</feature>
<dbReference type="AlphaFoldDB" id="A0A6B8WCG3"/>
<accession>A0A6B8WCG3</accession>
<protein>
    <submittedName>
        <fullName evidence="2">Alkaline phosphatase D</fullName>
        <ecNumber evidence="2">3.1.3.1</ecNumber>
    </submittedName>
</protein>
<keyword evidence="3" id="KW-1185">Reference proteome</keyword>
<dbReference type="EMBL" id="CP046455">
    <property type="protein sequence ID" value="QGU08566.1"/>
    <property type="molecule type" value="Genomic_DNA"/>
</dbReference>
<dbReference type="InterPro" id="IPR032093">
    <property type="entry name" value="PhoD_N"/>
</dbReference>
<gene>
    <name evidence="2" type="primary">phoD</name>
    <name evidence="2" type="ORF">COCCU_13335</name>
</gene>
<dbReference type="GO" id="GO:0004035">
    <property type="term" value="F:alkaline phosphatase activity"/>
    <property type="evidence" value="ECO:0007669"/>
    <property type="project" value="UniProtKB-EC"/>
</dbReference>
<name>A0A6B8WCG3_9CORY</name>